<dbReference type="Proteomes" id="UP000234585">
    <property type="component" value="Unassembled WGS sequence"/>
</dbReference>
<evidence type="ECO:0000256" key="1">
    <source>
        <dbReference type="SAM" id="Phobius"/>
    </source>
</evidence>
<dbReference type="RefSeq" id="XP_024676133.1">
    <property type="nucleotide sequence ID" value="XM_024820519.1"/>
</dbReference>
<keyword evidence="3" id="KW-1185">Reference proteome</keyword>
<dbReference type="GeneID" id="36527679"/>
<feature type="transmembrane region" description="Helical" evidence="1">
    <location>
        <begin position="6"/>
        <end position="23"/>
    </location>
</feature>
<keyword evidence="1" id="KW-0472">Membrane</keyword>
<gene>
    <name evidence="2" type="ORF">BDW47DRAFT_97910</name>
</gene>
<accession>A0A2I2FNB1</accession>
<proteinExistence type="predicted"/>
<dbReference type="AlphaFoldDB" id="A0A2I2FNB1"/>
<sequence>MILVFAATRVSGFIYLFIFIYRFPLRGTPPGTLGGRNLRLSTVWLATCGCSRGFHILRDRG</sequence>
<organism evidence="2 3">
    <name type="scientific">Aspergillus candidus</name>
    <dbReference type="NCBI Taxonomy" id="41067"/>
    <lineage>
        <taxon>Eukaryota</taxon>
        <taxon>Fungi</taxon>
        <taxon>Dikarya</taxon>
        <taxon>Ascomycota</taxon>
        <taxon>Pezizomycotina</taxon>
        <taxon>Eurotiomycetes</taxon>
        <taxon>Eurotiomycetidae</taxon>
        <taxon>Eurotiales</taxon>
        <taxon>Aspergillaceae</taxon>
        <taxon>Aspergillus</taxon>
        <taxon>Aspergillus subgen. Circumdati</taxon>
    </lineage>
</organism>
<protein>
    <submittedName>
        <fullName evidence="2">Uncharacterized protein</fullName>
    </submittedName>
</protein>
<evidence type="ECO:0000313" key="3">
    <source>
        <dbReference type="Proteomes" id="UP000234585"/>
    </source>
</evidence>
<reference evidence="2 3" key="1">
    <citation type="submission" date="2017-12" db="EMBL/GenBank/DDBJ databases">
        <authorList>
            <consortium name="DOE Joint Genome Institute"/>
            <person name="Haridas S."/>
            <person name="Kjaerbolling I."/>
            <person name="Vesth T.C."/>
            <person name="Frisvad J.C."/>
            <person name="Nybo J.L."/>
            <person name="Theobald S."/>
            <person name="Kuo A."/>
            <person name="Bowyer P."/>
            <person name="Matsuda Y."/>
            <person name="Mondo S."/>
            <person name="Lyhne E.K."/>
            <person name="Kogle M.E."/>
            <person name="Clum A."/>
            <person name="Lipzen A."/>
            <person name="Salamov A."/>
            <person name="Ngan C.Y."/>
            <person name="Daum C."/>
            <person name="Chiniquy J."/>
            <person name="Barry K."/>
            <person name="LaButti K."/>
            <person name="Simmons B.A."/>
            <person name="Magnuson J.K."/>
            <person name="Mortensen U.H."/>
            <person name="Larsen T.O."/>
            <person name="Grigoriev I.V."/>
            <person name="Baker S.E."/>
            <person name="Andersen M.R."/>
            <person name="Nordberg H.P."/>
            <person name="Cantor M.N."/>
            <person name="Hua S.X."/>
        </authorList>
    </citation>
    <scope>NUCLEOTIDE SEQUENCE [LARGE SCALE GENOMIC DNA]</scope>
    <source>
        <strain evidence="2 3">CBS 102.13</strain>
    </source>
</reference>
<name>A0A2I2FNB1_ASPCN</name>
<keyword evidence="1" id="KW-0812">Transmembrane</keyword>
<keyword evidence="1" id="KW-1133">Transmembrane helix</keyword>
<evidence type="ECO:0000313" key="2">
    <source>
        <dbReference type="EMBL" id="PLB42121.1"/>
    </source>
</evidence>
<dbReference type="EMBL" id="KZ559118">
    <property type="protein sequence ID" value="PLB42121.1"/>
    <property type="molecule type" value="Genomic_DNA"/>
</dbReference>